<dbReference type="RefSeq" id="WP_188674724.1">
    <property type="nucleotide sequence ID" value="NZ_BMJH01000002.1"/>
</dbReference>
<name>A0A916XFL4_9ACTN</name>
<proteinExistence type="predicted"/>
<gene>
    <name evidence="1" type="ORF">GCM10011410_23240</name>
</gene>
<reference evidence="1" key="1">
    <citation type="journal article" date="2014" name="Int. J. Syst. Evol. Microbiol.">
        <title>Complete genome sequence of Corynebacterium casei LMG S-19264T (=DSM 44701T), isolated from a smear-ripened cheese.</title>
        <authorList>
            <consortium name="US DOE Joint Genome Institute (JGI-PGF)"/>
            <person name="Walter F."/>
            <person name="Albersmeier A."/>
            <person name="Kalinowski J."/>
            <person name="Ruckert C."/>
        </authorList>
    </citation>
    <scope>NUCLEOTIDE SEQUENCE</scope>
    <source>
        <strain evidence="1">CGMCC 1.15478</strain>
    </source>
</reference>
<organism evidence="1 2">
    <name type="scientific">Hoyosella rhizosphaerae</name>
    <dbReference type="NCBI Taxonomy" id="1755582"/>
    <lineage>
        <taxon>Bacteria</taxon>
        <taxon>Bacillati</taxon>
        <taxon>Actinomycetota</taxon>
        <taxon>Actinomycetes</taxon>
        <taxon>Mycobacteriales</taxon>
        <taxon>Hoyosellaceae</taxon>
        <taxon>Hoyosella</taxon>
    </lineage>
</organism>
<dbReference type="EMBL" id="BMJH01000002">
    <property type="protein sequence ID" value="GGC69767.1"/>
    <property type="molecule type" value="Genomic_DNA"/>
</dbReference>
<protein>
    <submittedName>
        <fullName evidence="1">Uncharacterized protein</fullName>
    </submittedName>
</protein>
<evidence type="ECO:0000313" key="2">
    <source>
        <dbReference type="Proteomes" id="UP000641514"/>
    </source>
</evidence>
<accession>A0A916XFL4</accession>
<evidence type="ECO:0000313" key="1">
    <source>
        <dbReference type="EMBL" id="GGC69767.1"/>
    </source>
</evidence>
<dbReference type="AlphaFoldDB" id="A0A916XFL4"/>
<dbReference type="Proteomes" id="UP000641514">
    <property type="component" value="Unassembled WGS sequence"/>
</dbReference>
<keyword evidence="2" id="KW-1185">Reference proteome</keyword>
<comment type="caution">
    <text evidence="1">The sequence shown here is derived from an EMBL/GenBank/DDBJ whole genome shotgun (WGS) entry which is preliminary data.</text>
</comment>
<sequence>MTTRLIEHAQTASEAIRAIAHDTPDVPSAPELYDVLADLKYVPHRLPDALTKFRQALVRSLDELDVFDDARDPQDSVSRCNAHLVTAAELLATAGEHLEKAQAALSAQGYRS</sequence>
<reference evidence="1" key="2">
    <citation type="submission" date="2020-09" db="EMBL/GenBank/DDBJ databases">
        <authorList>
            <person name="Sun Q."/>
            <person name="Zhou Y."/>
        </authorList>
    </citation>
    <scope>NUCLEOTIDE SEQUENCE</scope>
    <source>
        <strain evidence="1">CGMCC 1.15478</strain>
    </source>
</reference>